<evidence type="ECO:0000256" key="20">
    <source>
        <dbReference type="ARBA" id="ARBA00048729"/>
    </source>
</evidence>
<evidence type="ECO:0000256" key="16">
    <source>
        <dbReference type="ARBA" id="ARBA00048380"/>
    </source>
</evidence>
<comment type="catalytic activity">
    <reaction evidence="13">
        <text>(5Z,8Z,11Z,14Z)-eicosatetraenoate + L-phenylalanine = N-(5Z,8Z,11Z,14Z-eicosatetraenoyl)-L-phenylalanine + H2O</text>
        <dbReference type="Rhea" id="RHEA:51312"/>
        <dbReference type="ChEBI" id="CHEBI:15377"/>
        <dbReference type="ChEBI" id="CHEBI:32395"/>
        <dbReference type="ChEBI" id="CHEBI:58095"/>
        <dbReference type="ChEBI" id="CHEBI:134022"/>
    </reaction>
    <physiologicalReaction direction="left-to-right" evidence="13">
        <dbReference type="Rhea" id="RHEA:51313"/>
    </physiologicalReaction>
    <physiologicalReaction direction="right-to-left" evidence="13">
        <dbReference type="Rhea" id="RHEA:51314"/>
    </physiologicalReaction>
</comment>
<comment type="catalytic activity">
    <reaction evidence="12">
        <text>N-(9Z-octadecenoyl)-L-tyrosine + H2O = L-tyrosine + (9Z)-octadecenoate</text>
        <dbReference type="Rhea" id="RHEA:64184"/>
        <dbReference type="ChEBI" id="CHEBI:15377"/>
        <dbReference type="ChEBI" id="CHEBI:30823"/>
        <dbReference type="ChEBI" id="CHEBI:58315"/>
        <dbReference type="ChEBI" id="CHEBI:149734"/>
    </reaction>
    <physiologicalReaction direction="left-to-right" evidence="12">
        <dbReference type="Rhea" id="RHEA:64185"/>
    </physiologicalReaction>
</comment>
<evidence type="ECO:0000256" key="21">
    <source>
        <dbReference type="ARBA" id="ARBA00048822"/>
    </source>
</evidence>
<proteinExistence type="inferred from homology"/>
<reference evidence="29 30" key="1">
    <citation type="journal article" date="2008" name="Nature">
        <title>The Trichoplax genome and the nature of placozoans.</title>
        <authorList>
            <person name="Srivastava M."/>
            <person name="Begovic E."/>
            <person name="Chapman J."/>
            <person name="Putnam N.H."/>
            <person name="Hellsten U."/>
            <person name="Kawashima T."/>
            <person name="Kuo A."/>
            <person name="Mitros T."/>
            <person name="Salamov A."/>
            <person name="Carpenter M.L."/>
            <person name="Signorovitch A.Y."/>
            <person name="Moreno M.A."/>
            <person name="Kamm K."/>
            <person name="Grimwood J."/>
            <person name="Schmutz J."/>
            <person name="Shapiro H."/>
            <person name="Grigoriev I.V."/>
            <person name="Buss L.W."/>
            <person name="Schierwater B."/>
            <person name="Dellaporta S.L."/>
            <person name="Rokhsar D.S."/>
        </authorList>
    </citation>
    <scope>NUCLEOTIDE SEQUENCE [LARGE SCALE GENOMIC DNA]</scope>
    <source>
        <strain evidence="29 30">Grell-BS-1999</strain>
    </source>
</reference>
<dbReference type="KEGG" id="tad:TRIADDRAFT_31955"/>
<dbReference type="GO" id="GO:0043605">
    <property type="term" value="P:amide catabolic process"/>
    <property type="evidence" value="ECO:0000318"/>
    <property type="project" value="GO_Central"/>
</dbReference>
<comment type="pathway">
    <text evidence="1">Lipid metabolism; fatty acid metabolism.</text>
</comment>
<comment type="catalytic activity">
    <reaction evidence="16">
        <text>N-(9Z-octadecenoyl)-L-asparagine + H2O = L-asparagine + (9Z)-octadecenoate</text>
        <dbReference type="Rhea" id="RHEA:64136"/>
        <dbReference type="ChEBI" id="CHEBI:15377"/>
        <dbReference type="ChEBI" id="CHEBI:30823"/>
        <dbReference type="ChEBI" id="CHEBI:58048"/>
        <dbReference type="ChEBI" id="CHEBI:149730"/>
    </reaction>
    <physiologicalReaction direction="left-to-right" evidence="16">
        <dbReference type="Rhea" id="RHEA:64137"/>
    </physiologicalReaction>
</comment>
<evidence type="ECO:0000256" key="4">
    <source>
        <dbReference type="ARBA" id="ARBA00022723"/>
    </source>
</evidence>
<comment type="catalytic activity">
    <reaction evidence="24">
        <text>L-phenylalanine + (9Z)-octadecenoate = N-(9Z-octadecenoyl)-L-phenylalanine + H2O</text>
        <dbReference type="Rhea" id="RHEA:51300"/>
        <dbReference type="ChEBI" id="CHEBI:15377"/>
        <dbReference type="ChEBI" id="CHEBI:30823"/>
        <dbReference type="ChEBI" id="CHEBI:58095"/>
        <dbReference type="ChEBI" id="CHEBI:134020"/>
    </reaction>
    <physiologicalReaction direction="left-to-right" evidence="24">
        <dbReference type="Rhea" id="RHEA:51301"/>
    </physiologicalReaction>
    <physiologicalReaction direction="right-to-left" evidence="24">
        <dbReference type="Rhea" id="RHEA:51302"/>
    </physiologicalReaction>
</comment>
<dbReference type="EMBL" id="DS985260">
    <property type="protein sequence ID" value="EDV20466.1"/>
    <property type="molecule type" value="Genomic_DNA"/>
</dbReference>
<evidence type="ECO:0000256" key="11">
    <source>
        <dbReference type="ARBA" id="ARBA00047723"/>
    </source>
</evidence>
<evidence type="ECO:0000256" key="3">
    <source>
        <dbReference type="ARBA" id="ARBA00022670"/>
    </source>
</evidence>
<comment type="function">
    <text evidence="8">Secreted enzyme that regulates the endogenous N-fatty acyl amino acid (NAAs) tissue and circulating levels by functioning as a bidirectional NAA synthase/hydrolase. It condenses free fatty acids and free amino acids to generate NAAs and bidirectionally catalyzes the reverse hydrolysis reaction. Some of these NAAs stimulate oxidative metabolism via mitochondrial uncoupling, increasing energy expenditure in a UPC1-independent manner. Thereby, this secreted protein may indirectly regulate whole body energy expenditure. PM20D1 circulates in tight association with both low- and high-density (LDL and HDL,respectively) lipoprotein particles.</text>
</comment>
<accession>B3SA75</accession>
<feature type="transmembrane region" description="Helical" evidence="27">
    <location>
        <begin position="7"/>
        <end position="27"/>
    </location>
</feature>
<dbReference type="GO" id="GO:0006629">
    <property type="term" value="P:lipid metabolic process"/>
    <property type="evidence" value="ECO:0000318"/>
    <property type="project" value="GO_Central"/>
</dbReference>
<gene>
    <name evidence="29" type="ORF">TRIADDRAFT_31955</name>
</gene>
<dbReference type="Gene3D" id="1.10.150.900">
    <property type="match status" value="1"/>
</dbReference>
<dbReference type="FunFam" id="1.10.150.900:FF:000003">
    <property type="entry name" value="N-fatty-acyl-amino acid synthase/hydrolase PM20D1"/>
    <property type="match status" value="1"/>
</dbReference>
<comment type="catalytic activity">
    <reaction evidence="26">
        <text>N-(9Z-octadecenoyl)-L-lysine + H2O = L-lysine + (9Z)-octadecenoate</text>
        <dbReference type="Rhea" id="RHEA:64192"/>
        <dbReference type="ChEBI" id="CHEBI:15377"/>
        <dbReference type="ChEBI" id="CHEBI:30823"/>
        <dbReference type="ChEBI" id="CHEBI:32551"/>
        <dbReference type="ChEBI" id="CHEBI:149731"/>
    </reaction>
    <physiologicalReaction direction="left-to-right" evidence="26">
        <dbReference type="Rhea" id="RHEA:64193"/>
    </physiologicalReaction>
</comment>
<comment type="catalytic activity">
    <reaction evidence="22">
        <text>N-(9Z-octadecenoyl)-L-leucine + H2O = L-leucine + (9Z)-octadecenoate</text>
        <dbReference type="Rhea" id="RHEA:51360"/>
        <dbReference type="ChEBI" id="CHEBI:15377"/>
        <dbReference type="ChEBI" id="CHEBI:30823"/>
        <dbReference type="ChEBI" id="CHEBI:57427"/>
        <dbReference type="ChEBI" id="CHEBI:134035"/>
    </reaction>
    <physiologicalReaction direction="left-to-right" evidence="22">
        <dbReference type="Rhea" id="RHEA:51361"/>
    </physiologicalReaction>
    <physiologicalReaction direction="right-to-left" evidence="22">
        <dbReference type="Rhea" id="RHEA:51362"/>
    </physiologicalReaction>
</comment>
<comment type="catalytic activity">
    <reaction evidence="18">
        <text>an N-acyl-L-amino acid + H2O = an L-alpha-amino acid + a carboxylate</text>
        <dbReference type="Rhea" id="RHEA:15565"/>
        <dbReference type="ChEBI" id="CHEBI:15377"/>
        <dbReference type="ChEBI" id="CHEBI:29067"/>
        <dbReference type="ChEBI" id="CHEBI:59869"/>
        <dbReference type="ChEBI" id="CHEBI:59874"/>
        <dbReference type="EC" id="3.5.1.14"/>
    </reaction>
    <physiologicalReaction direction="left-to-right" evidence="18">
        <dbReference type="Rhea" id="RHEA:15566"/>
    </physiologicalReaction>
    <physiologicalReaction direction="right-to-left" evidence="18">
        <dbReference type="Rhea" id="RHEA:15567"/>
    </physiologicalReaction>
</comment>
<dbReference type="Pfam" id="PF07687">
    <property type="entry name" value="M20_dimer"/>
    <property type="match status" value="1"/>
</dbReference>
<comment type="catalytic activity">
    <reaction evidence="17">
        <text>N-(5Z,8Z,11Z,14Z)-eicosatetraenoyl-glycine + H2O = (5Z,8Z,11Z,14Z)-eicosatetraenoate + glycine</text>
        <dbReference type="Rhea" id="RHEA:64108"/>
        <dbReference type="ChEBI" id="CHEBI:15377"/>
        <dbReference type="ChEBI" id="CHEBI:32395"/>
        <dbReference type="ChEBI" id="CHEBI:57305"/>
        <dbReference type="ChEBI" id="CHEBI:59002"/>
    </reaction>
    <physiologicalReaction direction="left-to-right" evidence="17">
        <dbReference type="Rhea" id="RHEA:64109"/>
    </physiologicalReaction>
    <physiologicalReaction direction="right-to-left" evidence="17">
        <dbReference type="Rhea" id="RHEA:64110"/>
    </physiologicalReaction>
</comment>
<dbReference type="Gene3D" id="3.40.630.10">
    <property type="entry name" value="Zn peptidases"/>
    <property type="match status" value="1"/>
</dbReference>
<evidence type="ECO:0000313" key="29">
    <source>
        <dbReference type="EMBL" id="EDV20466.1"/>
    </source>
</evidence>
<keyword evidence="30" id="KW-1185">Reference proteome</keyword>
<dbReference type="RefSeq" id="XP_002117160.1">
    <property type="nucleotide sequence ID" value="XM_002117124.1"/>
</dbReference>
<keyword evidence="6" id="KW-0862">Zinc</keyword>
<evidence type="ECO:0000259" key="28">
    <source>
        <dbReference type="Pfam" id="PF07687"/>
    </source>
</evidence>
<protein>
    <recommendedName>
        <fullName evidence="28">Peptidase M20 dimerisation domain-containing protein</fullName>
    </recommendedName>
</protein>
<dbReference type="GO" id="GO:0008233">
    <property type="term" value="F:peptidase activity"/>
    <property type="evidence" value="ECO:0007669"/>
    <property type="project" value="UniProtKB-KW"/>
</dbReference>
<dbReference type="GO" id="GO:0004046">
    <property type="term" value="F:aminoacylase activity"/>
    <property type="evidence" value="ECO:0007669"/>
    <property type="project" value="UniProtKB-EC"/>
</dbReference>
<evidence type="ECO:0000256" key="12">
    <source>
        <dbReference type="ARBA" id="ARBA00047866"/>
    </source>
</evidence>
<dbReference type="OMA" id="DWTHHPF"/>
<dbReference type="InterPro" id="IPR047177">
    <property type="entry name" value="Pept_M20A"/>
</dbReference>
<evidence type="ECO:0000256" key="5">
    <source>
        <dbReference type="ARBA" id="ARBA00022801"/>
    </source>
</evidence>
<dbReference type="InParanoid" id="B3SA75"/>
<evidence type="ECO:0000256" key="1">
    <source>
        <dbReference type="ARBA" id="ARBA00004872"/>
    </source>
</evidence>
<dbReference type="InterPro" id="IPR002933">
    <property type="entry name" value="Peptidase_M20"/>
</dbReference>
<comment type="pathway">
    <text evidence="7">Amino-acid metabolism.</text>
</comment>
<comment type="catalytic activity">
    <reaction evidence="20">
        <text>N-(9Z-octadecenoyl)-L-glutamine + H2O = L-glutamine + (9Z)-octadecenoate</text>
        <dbReference type="Rhea" id="RHEA:51356"/>
        <dbReference type="ChEBI" id="CHEBI:15377"/>
        <dbReference type="ChEBI" id="CHEBI:30823"/>
        <dbReference type="ChEBI" id="CHEBI:58359"/>
        <dbReference type="ChEBI" id="CHEBI:134033"/>
    </reaction>
    <physiologicalReaction direction="left-to-right" evidence="20">
        <dbReference type="Rhea" id="RHEA:51357"/>
    </physiologicalReaction>
</comment>
<comment type="catalytic activity">
    <reaction evidence="15">
        <text>N-(9Z-octadecenoyl)-L-methionine + H2O = (9Z)-octadecenoate + L-methionine</text>
        <dbReference type="Rhea" id="RHEA:64144"/>
        <dbReference type="ChEBI" id="CHEBI:15377"/>
        <dbReference type="ChEBI" id="CHEBI:30823"/>
        <dbReference type="ChEBI" id="CHEBI:57844"/>
        <dbReference type="ChEBI" id="CHEBI:149732"/>
    </reaction>
    <physiologicalReaction direction="left-to-right" evidence="15">
        <dbReference type="Rhea" id="RHEA:64145"/>
    </physiologicalReaction>
</comment>
<comment type="catalytic activity">
    <reaction evidence="10">
        <text>N-(4Z,7Z,10Z,13Z,16Z,19Z-docosahexaenoyl)-L-phenylalanine + H2O = (4Z,7Z,10Z,13Z,16Z,19Z)-docosahexaenoate + L-phenylalanine</text>
        <dbReference type="Rhea" id="RHEA:64132"/>
        <dbReference type="ChEBI" id="CHEBI:15377"/>
        <dbReference type="ChEBI" id="CHEBI:58095"/>
        <dbReference type="ChEBI" id="CHEBI:77016"/>
        <dbReference type="ChEBI" id="CHEBI:149701"/>
    </reaction>
    <physiologicalReaction direction="left-to-right" evidence="10">
        <dbReference type="Rhea" id="RHEA:64133"/>
    </physiologicalReaction>
</comment>
<dbReference type="AlphaFoldDB" id="B3SA75"/>
<evidence type="ECO:0000256" key="8">
    <source>
        <dbReference type="ARBA" id="ARBA00046147"/>
    </source>
</evidence>
<dbReference type="OrthoDB" id="3064516at2759"/>
<evidence type="ECO:0000256" key="27">
    <source>
        <dbReference type="SAM" id="Phobius"/>
    </source>
</evidence>
<keyword evidence="27" id="KW-1133">Transmembrane helix</keyword>
<dbReference type="GO" id="GO:0016811">
    <property type="term" value="F:hydrolase activity, acting on carbon-nitrogen (but not peptide) bonds, in linear amides"/>
    <property type="evidence" value="ECO:0000318"/>
    <property type="project" value="GO_Central"/>
</dbReference>
<keyword evidence="27" id="KW-0472">Membrane</keyword>
<dbReference type="InterPro" id="IPR036264">
    <property type="entry name" value="Bact_exopeptidase_dim_dom"/>
</dbReference>
<evidence type="ECO:0000256" key="23">
    <source>
        <dbReference type="ARBA" id="ARBA00048840"/>
    </source>
</evidence>
<comment type="catalytic activity">
    <reaction evidence="14">
        <text>N-hexadecanoyl-L-phenylalanine + H2O = hexadecanoate + L-phenylalanine</text>
        <dbReference type="Rhea" id="RHEA:64124"/>
        <dbReference type="ChEBI" id="CHEBI:7896"/>
        <dbReference type="ChEBI" id="CHEBI:15377"/>
        <dbReference type="ChEBI" id="CHEBI:58095"/>
        <dbReference type="ChEBI" id="CHEBI:149699"/>
    </reaction>
    <physiologicalReaction direction="left-to-right" evidence="14">
        <dbReference type="Rhea" id="RHEA:64125"/>
    </physiologicalReaction>
</comment>
<evidence type="ECO:0000256" key="17">
    <source>
        <dbReference type="ARBA" id="ARBA00048402"/>
    </source>
</evidence>
<evidence type="ECO:0000256" key="6">
    <source>
        <dbReference type="ARBA" id="ARBA00022833"/>
    </source>
</evidence>
<evidence type="ECO:0000256" key="25">
    <source>
        <dbReference type="ARBA" id="ARBA00049100"/>
    </source>
</evidence>
<dbReference type="PhylomeDB" id="B3SA75"/>
<dbReference type="FunFam" id="3.40.630.10:FF:000027">
    <property type="entry name" value="N-fatty-acyl-amino acid synthase/hydrolase PM20D1"/>
    <property type="match status" value="1"/>
</dbReference>
<dbReference type="SUPFAM" id="SSF53187">
    <property type="entry name" value="Zn-dependent exopeptidases"/>
    <property type="match status" value="1"/>
</dbReference>
<evidence type="ECO:0000256" key="19">
    <source>
        <dbReference type="ARBA" id="ARBA00048597"/>
    </source>
</evidence>
<dbReference type="STRING" id="10228.B3SA75"/>
<organism evidence="29 30">
    <name type="scientific">Trichoplax adhaerens</name>
    <name type="common">Trichoplax reptans</name>
    <dbReference type="NCBI Taxonomy" id="10228"/>
    <lineage>
        <taxon>Eukaryota</taxon>
        <taxon>Metazoa</taxon>
        <taxon>Placozoa</taxon>
        <taxon>Uniplacotomia</taxon>
        <taxon>Trichoplacea</taxon>
        <taxon>Trichoplacidae</taxon>
        <taxon>Trichoplax</taxon>
    </lineage>
</organism>
<evidence type="ECO:0000256" key="10">
    <source>
        <dbReference type="ARBA" id="ARBA00047567"/>
    </source>
</evidence>
<feature type="domain" description="Peptidase M20 dimerisation" evidence="28">
    <location>
        <begin position="245"/>
        <end position="388"/>
    </location>
</feature>
<keyword evidence="5" id="KW-0378">Hydrolase</keyword>
<dbReference type="GO" id="GO:0046872">
    <property type="term" value="F:metal ion binding"/>
    <property type="evidence" value="ECO:0007669"/>
    <property type="project" value="UniProtKB-KW"/>
</dbReference>
<evidence type="ECO:0000256" key="24">
    <source>
        <dbReference type="ARBA" id="ARBA00048879"/>
    </source>
</evidence>
<evidence type="ECO:0000256" key="22">
    <source>
        <dbReference type="ARBA" id="ARBA00048827"/>
    </source>
</evidence>
<comment type="catalytic activity">
    <reaction evidence="23">
        <text>an N-acyl-aromatic L-alpha-amino acid + H2O = an aromatic L-alpha-amino acid + a carboxylate</text>
        <dbReference type="Rhea" id="RHEA:54184"/>
        <dbReference type="ChEBI" id="CHEBI:15377"/>
        <dbReference type="ChEBI" id="CHEBI:29067"/>
        <dbReference type="ChEBI" id="CHEBI:84824"/>
        <dbReference type="ChEBI" id="CHEBI:138093"/>
        <dbReference type="EC" id="3.5.1.114"/>
    </reaction>
    <physiologicalReaction direction="left-to-right" evidence="23">
        <dbReference type="Rhea" id="RHEA:54185"/>
    </physiologicalReaction>
    <physiologicalReaction direction="right-to-left" evidence="23">
        <dbReference type="Rhea" id="RHEA:54186"/>
    </physiologicalReaction>
</comment>
<comment type="catalytic activity">
    <reaction evidence="9">
        <text>(9Z)-octadecenoate + glycine = N-(9Z-octadecenoyl)glycine + H2O</text>
        <dbReference type="Rhea" id="RHEA:51316"/>
        <dbReference type="ChEBI" id="CHEBI:15377"/>
        <dbReference type="ChEBI" id="CHEBI:30823"/>
        <dbReference type="ChEBI" id="CHEBI:57305"/>
        <dbReference type="ChEBI" id="CHEBI:133992"/>
    </reaction>
    <physiologicalReaction direction="right-to-left" evidence="9">
        <dbReference type="Rhea" id="RHEA:51318"/>
    </physiologicalReaction>
</comment>
<dbReference type="GeneID" id="6758296"/>
<dbReference type="GO" id="GO:0043604">
    <property type="term" value="P:amide biosynthetic process"/>
    <property type="evidence" value="ECO:0000318"/>
    <property type="project" value="GO_Central"/>
</dbReference>
<evidence type="ECO:0000256" key="26">
    <source>
        <dbReference type="ARBA" id="ARBA00049457"/>
    </source>
</evidence>
<dbReference type="FunCoup" id="B3SA75">
    <property type="interactions" value="31"/>
</dbReference>
<evidence type="ECO:0000256" key="14">
    <source>
        <dbReference type="ARBA" id="ARBA00047879"/>
    </source>
</evidence>
<comment type="similarity">
    <text evidence="2">Belongs to the peptidase M20A family.</text>
</comment>
<dbReference type="PANTHER" id="PTHR45962:SF1">
    <property type="entry name" value="N-FATTY-ACYL-AMINO ACID SYNTHASE_HYDROLASE PM20D1"/>
    <property type="match status" value="1"/>
</dbReference>
<evidence type="ECO:0000256" key="15">
    <source>
        <dbReference type="ARBA" id="ARBA00048145"/>
    </source>
</evidence>
<evidence type="ECO:0000256" key="13">
    <source>
        <dbReference type="ARBA" id="ARBA00047874"/>
    </source>
</evidence>
<dbReference type="PANTHER" id="PTHR45962">
    <property type="entry name" value="N-FATTY-ACYL-AMINO ACID SYNTHASE/HYDROLASE PM20D1"/>
    <property type="match status" value="1"/>
</dbReference>
<dbReference type="SUPFAM" id="SSF55031">
    <property type="entry name" value="Bacterial exopeptidase dimerisation domain"/>
    <property type="match status" value="1"/>
</dbReference>
<dbReference type="Proteomes" id="UP000009022">
    <property type="component" value="Unassembled WGS sequence"/>
</dbReference>
<evidence type="ECO:0000256" key="9">
    <source>
        <dbReference type="ARBA" id="ARBA00047450"/>
    </source>
</evidence>
<evidence type="ECO:0000313" key="30">
    <source>
        <dbReference type="Proteomes" id="UP000009022"/>
    </source>
</evidence>
<dbReference type="HOGENOM" id="CLU_021802_11_1_1"/>
<dbReference type="GO" id="GO:1990845">
    <property type="term" value="P:adaptive thermogenesis"/>
    <property type="evidence" value="ECO:0007669"/>
    <property type="project" value="UniProtKB-ARBA"/>
</dbReference>
<comment type="catalytic activity">
    <reaction evidence="25">
        <text>N-(5Z,8Z,11Z,14Z-eicosatetraenoyl)-L-serine + H2O = (5Z,8Z,11Z,14Z)-eicosatetraenoate + L-serine</text>
        <dbReference type="Rhea" id="RHEA:64116"/>
        <dbReference type="ChEBI" id="CHEBI:15377"/>
        <dbReference type="ChEBI" id="CHEBI:32395"/>
        <dbReference type="ChEBI" id="CHEBI:33384"/>
        <dbReference type="ChEBI" id="CHEBI:149697"/>
    </reaction>
    <physiologicalReaction direction="left-to-right" evidence="25">
        <dbReference type="Rhea" id="RHEA:64117"/>
    </physiologicalReaction>
    <physiologicalReaction direction="right-to-left" evidence="25">
        <dbReference type="Rhea" id="RHEA:64118"/>
    </physiologicalReaction>
</comment>
<keyword evidence="4" id="KW-0479">Metal-binding</keyword>
<name>B3SA75_TRIAD</name>
<dbReference type="GO" id="GO:0006508">
    <property type="term" value="P:proteolysis"/>
    <property type="evidence" value="ECO:0007669"/>
    <property type="project" value="UniProtKB-KW"/>
</dbReference>
<evidence type="ECO:0000256" key="2">
    <source>
        <dbReference type="ARBA" id="ARBA00006247"/>
    </source>
</evidence>
<evidence type="ECO:0000256" key="18">
    <source>
        <dbReference type="ARBA" id="ARBA00048579"/>
    </source>
</evidence>
<sequence>MKTRKILSLILKSLLLILGVIIVAVIIRTVTFPDAQPYFEKCKVSDSDFIPLNDVRLQHFRTAIQIPTVCTSIDNCNFTAILQLHDHIQESFPLIHSSNFIQRILFANYTLLYRVEGTNSTLPPYMLVSHLDVVPAKAAEWQVDPFSATVKEGYIFGRGTLDVKQTLFGMMEALEFRLAKGQRPIRTFYMAMGHDEEVSGLRGAKAVANYFSSRGITLDFISDEGMVVADGILPGMQTPVALIGIAEKGMATFEFSVSVTPGHASMPAGETSIGILSKAMVSLEQNPHENFFGKGPERLLLEYVVNKMTLPHRVLMANLWLFGPLIARAFALKPNTNAIIRTTTALTMFNAGVKWNVISSTAKAVVNHRIHPLQSVADVLKIDKKIIQDDRVKVKILSAYEPSPISPTDSDGYRILHQSIYQIFEVPVAPALFIASSDSKHFVKLSKNIYRFAPSFLNSAELKGIHGNNEKIKIKNYEQTINFYYHLMINAEKSANLKSAFDKGHQDL</sequence>
<comment type="catalytic activity">
    <reaction evidence="21">
        <text>N-(9Z-octadecenoyl)-L-tryptophan + H2O = L-tryptophan + (9Z)-octadecenoate</text>
        <dbReference type="Rhea" id="RHEA:64176"/>
        <dbReference type="ChEBI" id="CHEBI:15377"/>
        <dbReference type="ChEBI" id="CHEBI:30823"/>
        <dbReference type="ChEBI" id="CHEBI:57912"/>
        <dbReference type="ChEBI" id="CHEBI:149733"/>
    </reaction>
    <physiologicalReaction direction="left-to-right" evidence="21">
        <dbReference type="Rhea" id="RHEA:64177"/>
    </physiologicalReaction>
</comment>
<dbReference type="GO" id="GO:0006520">
    <property type="term" value="P:amino acid metabolic process"/>
    <property type="evidence" value="ECO:0000318"/>
    <property type="project" value="GO_Central"/>
</dbReference>
<keyword evidence="27" id="KW-0812">Transmembrane</keyword>
<keyword evidence="3" id="KW-0645">Protease</keyword>
<evidence type="ECO:0000256" key="7">
    <source>
        <dbReference type="ARBA" id="ARBA00034698"/>
    </source>
</evidence>
<dbReference type="GO" id="GO:0005576">
    <property type="term" value="C:extracellular region"/>
    <property type="evidence" value="ECO:0007669"/>
    <property type="project" value="UniProtKB-ARBA"/>
</dbReference>
<dbReference type="eggNOG" id="KOG2275">
    <property type="taxonomic scope" value="Eukaryota"/>
</dbReference>
<comment type="catalytic activity">
    <reaction evidence="19">
        <text>N-(9Z-octadecenoyl)-L-serine + H2O = L-serine + (9Z)-octadecenoate</text>
        <dbReference type="Rhea" id="RHEA:51352"/>
        <dbReference type="ChEBI" id="CHEBI:15377"/>
        <dbReference type="ChEBI" id="CHEBI:30823"/>
        <dbReference type="ChEBI" id="CHEBI:33384"/>
        <dbReference type="ChEBI" id="CHEBI:134031"/>
    </reaction>
    <physiologicalReaction direction="left-to-right" evidence="19">
        <dbReference type="Rhea" id="RHEA:51353"/>
    </physiologicalReaction>
</comment>
<dbReference type="Gene3D" id="3.30.70.360">
    <property type="match status" value="1"/>
</dbReference>
<dbReference type="Pfam" id="PF01546">
    <property type="entry name" value="Peptidase_M20"/>
    <property type="match status" value="1"/>
</dbReference>
<dbReference type="CTD" id="6758296"/>
<dbReference type="InterPro" id="IPR011650">
    <property type="entry name" value="Peptidase_M20_dimer"/>
</dbReference>
<comment type="catalytic activity">
    <reaction evidence="11">
        <text>N-octadecanoyl-L-phenylalanine + H2O = octadecanoate + L-phenylalanine</text>
        <dbReference type="Rhea" id="RHEA:64128"/>
        <dbReference type="ChEBI" id="CHEBI:15377"/>
        <dbReference type="ChEBI" id="CHEBI:25629"/>
        <dbReference type="ChEBI" id="CHEBI:58095"/>
        <dbReference type="ChEBI" id="CHEBI:149700"/>
    </reaction>
    <physiologicalReaction direction="left-to-right" evidence="11">
        <dbReference type="Rhea" id="RHEA:64129"/>
    </physiologicalReaction>
</comment>